<dbReference type="STRING" id="1219011.GCA_001895045_03855"/>
<dbReference type="EMBL" id="LS483468">
    <property type="protein sequence ID" value="SQI37285.1"/>
    <property type="molecule type" value="Genomic_DNA"/>
</dbReference>
<dbReference type="KEGG" id="rcr:NCTC10994_03553"/>
<dbReference type="Gene3D" id="3.30.1460.10">
    <property type="match status" value="1"/>
</dbReference>
<name>A0A2X4XBX7_9NOCA</name>
<proteinExistence type="predicted"/>
<dbReference type="SUPFAM" id="SSF69635">
    <property type="entry name" value="Type III secretory system chaperone-like"/>
    <property type="match status" value="1"/>
</dbReference>
<gene>
    <name evidence="1" type="ORF">NCTC10994_03553</name>
</gene>
<reference evidence="1 2" key="1">
    <citation type="submission" date="2018-06" db="EMBL/GenBank/DDBJ databases">
        <authorList>
            <consortium name="Pathogen Informatics"/>
            <person name="Doyle S."/>
        </authorList>
    </citation>
    <scope>NUCLEOTIDE SEQUENCE [LARGE SCALE GENOMIC DNA]</scope>
    <source>
        <strain evidence="1 2">NCTC10994</strain>
    </source>
</reference>
<keyword evidence="2" id="KW-1185">Reference proteome</keyword>
<dbReference type="AlphaFoldDB" id="A0A2X4XBX7"/>
<evidence type="ECO:0000313" key="1">
    <source>
        <dbReference type="EMBL" id="SQI37285.1"/>
    </source>
</evidence>
<evidence type="ECO:0000313" key="2">
    <source>
        <dbReference type="Proteomes" id="UP000249091"/>
    </source>
</evidence>
<dbReference type="InterPro" id="IPR019660">
    <property type="entry name" value="Put_sensory_transdc_reg_YbjN"/>
</dbReference>
<accession>A0A2X4XBX7</accession>
<dbReference type="RefSeq" id="WP_072704252.1">
    <property type="nucleotide sequence ID" value="NZ_JAFBBL010000001.1"/>
</dbReference>
<organism evidence="1 2">
    <name type="scientific">Rhodococcus coprophilus</name>
    <dbReference type="NCBI Taxonomy" id="38310"/>
    <lineage>
        <taxon>Bacteria</taxon>
        <taxon>Bacillati</taxon>
        <taxon>Actinomycetota</taxon>
        <taxon>Actinomycetes</taxon>
        <taxon>Mycobacteriales</taxon>
        <taxon>Nocardiaceae</taxon>
        <taxon>Rhodococcus</taxon>
    </lineage>
</organism>
<sequence>MTDQLVERIESTLRDREIEFSRKEGGHVVVDLPGENKLKTTVLLSAGNHGVRVEAFVCRKPDENFEDVFRYLLRRNRRLYGVAYTLDKAGDIYLVGRIAEHAVTPDELDAVLGQVLEAADYDFNIIVGIGFISSIKREWEWRVSRGEPLRNLEPFRHLIEERTGVAFDPEIGDNTPGDDVPRP</sequence>
<dbReference type="Pfam" id="PF10722">
    <property type="entry name" value="YbjN"/>
    <property type="match status" value="1"/>
</dbReference>
<protein>
    <submittedName>
        <fullName evidence="1">Protein of uncharacterized function (DUF2596)</fullName>
    </submittedName>
</protein>
<dbReference type="Proteomes" id="UP000249091">
    <property type="component" value="Chromosome 1"/>
</dbReference>